<evidence type="ECO:0000313" key="2">
    <source>
        <dbReference type="Proteomes" id="UP000675881"/>
    </source>
</evidence>
<keyword evidence="2" id="KW-1185">Reference proteome</keyword>
<protein>
    <submittedName>
        <fullName evidence="1">(salmon louse) hypothetical protein</fullName>
    </submittedName>
</protein>
<dbReference type="AlphaFoldDB" id="A0A7R8CG21"/>
<name>A0A7R8CG21_LEPSM</name>
<sequence>MSRSTVQSLEFKGISRSSIWYAPGISVRNLSTTLDNFNFDADSRACCGMAFVAKEIFVMFADCVDAFSILQQTSSPQELLTNLWMNMCHTDHTVSSTEVKFMTLLLKQFSKISFLLH</sequence>
<dbReference type="Proteomes" id="UP000675881">
    <property type="component" value="Chromosome 11"/>
</dbReference>
<reference evidence="1" key="1">
    <citation type="submission" date="2021-02" db="EMBL/GenBank/DDBJ databases">
        <authorList>
            <person name="Bekaert M."/>
        </authorList>
    </citation>
    <scope>NUCLEOTIDE SEQUENCE</scope>
    <source>
        <strain evidence="1">IoA-00</strain>
    </source>
</reference>
<organism evidence="1 2">
    <name type="scientific">Lepeophtheirus salmonis</name>
    <name type="common">Salmon louse</name>
    <name type="synonym">Caligus salmonis</name>
    <dbReference type="NCBI Taxonomy" id="72036"/>
    <lineage>
        <taxon>Eukaryota</taxon>
        <taxon>Metazoa</taxon>
        <taxon>Ecdysozoa</taxon>
        <taxon>Arthropoda</taxon>
        <taxon>Crustacea</taxon>
        <taxon>Multicrustacea</taxon>
        <taxon>Hexanauplia</taxon>
        <taxon>Copepoda</taxon>
        <taxon>Siphonostomatoida</taxon>
        <taxon>Caligidae</taxon>
        <taxon>Lepeophtheirus</taxon>
    </lineage>
</organism>
<gene>
    <name evidence="1" type="ORF">LSAA_3130</name>
</gene>
<dbReference type="EMBL" id="HG994590">
    <property type="protein sequence ID" value="CAF2811766.1"/>
    <property type="molecule type" value="Genomic_DNA"/>
</dbReference>
<evidence type="ECO:0000313" key="1">
    <source>
        <dbReference type="EMBL" id="CAF2811766.1"/>
    </source>
</evidence>
<proteinExistence type="predicted"/>
<accession>A0A7R8CG21</accession>